<evidence type="ECO:0000313" key="3">
    <source>
        <dbReference type="Proteomes" id="UP000235616"/>
    </source>
</evidence>
<proteinExistence type="predicted"/>
<evidence type="ECO:0000313" key="2">
    <source>
        <dbReference type="EMBL" id="PMS14649.1"/>
    </source>
</evidence>
<feature type="domain" description="Transglycosylase SLT" evidence="1">
    <location>
        <begin position="52"/>
        <end position="178"/>
    </location>
</feature>
<gene>
    <name evidence="2" type="ORF">C0Z18_30855</name>
</gene>
<dbReference type="Gene3D" id="1.10.530.10">
    <property type="match status" value="1"/>
</dbReference>
<dbReference type="EMBL" id="PNYA01000042">
    <property type="protein sequence ID" value="PMS14649.1"/>
    <property type="molecule type" value="Genomic_DNA"/>
</dbReference>
<name>A0A2N7VBX8_9BURK</name>
<organism evidence="2 3">
    <name type="scientific">Trinickia dabaoshanensis</name>
    <dbReference type="NCBI Taxonomy" id="564714"/>
    <lineage>
        <taxon>Bacteria</taxon>
        <taxon>Pseudomonadati</taxon>
        <taxon>Pseudomonadota</taxon>
        <taxon>Betaproteobacteria</taxon>
        <taxon>Burkholderiales</taxon>
        <taxon>Burkholderiaceae</taxon>
        <taxon>Trinickia</taxon>
    </lineage>
</organism>
<dbReference type="AlphaFoldDB" id="A0A2N7VBX8"/>
<evidence type="ECO:0000259" key="1">
    <source>
        <dbReference type="Pfam" id="PF01464"/>
    </source>
</evidence>
<sequence length="191" mass="20423">MRLLARLLTFRGDSRAGANGVLPTHGDGRKSLFGAATEHLMDLITLVMACAPFVSANTMLAVIHQESQGNPWAINVNGSQRYRKANSYEEAVVESKRLIASGANIDMGLMQINSKTMSSLGLTVERVFDPCTNVYAGGTVLTRNYVQAARTQPSVQAALLAALSAYNTGSFSRGFKNGYVSGVVKAAATRY</sequence>
<dbReference type="CDD" id="cd16892">
    <property type="entry name" value="LT_VirB1-like"/>
    <property type="match status" value="1"/>
</dbReference>
<dbReference type="SUPFAM" id="SSF53955">
    <property type="entry name" value="Lysozyme-like"/>
    <property type="match status" value="1"/>
</dbReference>
<protein>
    <submittedName>
        <fullName evidence="2">Conjugal transfer protein</fullName>
    </submittedName>
</protein>
<keyword evidence="3" id="KW-1185">Reference proteome</keyword>
<accession>A0A2N7VBX8</accession>
<dbReference type="InterPro" id="IPR008258">
    <property type="entry name" value="Transglycosylase_SLT_dom_1"/>
</dbReference>
<dbReference type="Proteomes" id="UP000235616">
    <property type="component" value="Unassembled WGS sequence"/>
</dbReference>
<comment type="caution">
    <text evidence="2">The sequence shown here is derived from an EMBL/GenBank/DDBJ whole genome shotgun (WGS) entry which is preliminary data.</text>
</comment>
<dbReference type="Pfam" id="PF01464">
    <property type="entry name" value="SLT"/>
    <property type="match status" value="1"/>
</dbReference>
<dbReference type="InterPro" id="IPR023346">
    <property type="entry name" value="Lysozyme-like_dom_sf"/>
</dbReference>
<reference evidence="2 3" key="1">
    <citation type="submission" date="2018-01" db="EMBL/GenBank/DDBJ databases">
        <title>Whole genome analyses suggest that Burkholderia sensu lato contains two further novel genera in the rhizoxinica-symbiotica group Mycetohabitans gen. nov., and Trinickia gen. nov.: implications for the evolution of diazotrophy and nodulation in the Burkholderiaceae.</title>
        <authorList>
            <person name="Estrada-de los Santos P."/>
            <person name="Palmer M."/>
            <person name="Chavez-Ramirez B."/>
            <person name="Beukes C."/>
            <person name="Steenkamp E.T."/>
            <person name="Hirsch A.M."/>
            <person name="Manyaka P."/>
            <person name="Maluk M."/>
            <person name="Lafos M."/>
            <person name="Crook M."/>
            <person name="Gross E."/>
            <person name="Simon M.F."/>
            <person name="Bueno dos Reis Junior F."/>
            <person name="Poole P.S."/>
            <person name="Venter S.N."/>
            <person name="James E.K."/>
        </authorList>
    </citation>
    <scope>NUCLEOTIDE SEQUENCE [LARGE SCALE GENOMIC DNA]</scope>
    <source>
        <strain evidence="2 3">GIMN1.004</strain>
    </source>
</reference>